<dbReference type="Proteomes" id="UP000051586">
    <property type="component" value="Unassembled WGS sequence"/>
</dbReference>
<dbReference type="GO" id="GO:0003989">
    <property type="term" value="F:acetyl-CoA carboxylase activity"/>
    <property type="evidence" value="ECO:0007669"/>
    <property type="project" value="InterPro"/>
</dbReference>
<keyword evidence="2 5" id="KW-0808">Transferase</keyword>
<keyword evidence="5" id="KW-0275">Fatty acid biosynthesis</keyword>
<dbReference type="EMBL" id="AYZI01000002">
    <property type="protein sequence ID" value="KRM92340.1"/>
    <property type="molecule type" value="Genomic_DNA"/>
</dbReference>
<evidence type="ECO:0000313" key="7">
    <source>
        <dbReference type="EMBL" id="KRM92340.1"/>
    </source>
</evidence>
<comment type="cofactor">
    <cofactor evidence="5">
        <name>Zn(2+)</name>
        <dbReference type="ChEBI" id="CHEBI:29105"/>
    </cofactor>
    <text evidence="5">Binds 1 zinc ion per subunit.</text>
</comment>
<dbReference type="HAMAP" id="MF_01395">
    <property type="entry name" value="AcetylCoA_CT_beta"/>
    <property type="match status" value="1"/>
</dbReference>
<dbReference type="InterPro" id="IPR000438">
    <property type="entry name" value="Acetyl_CoA_COase_Trfase_b_su"/>
</dbReference>
<evidence type="ECO:0000256" key="3">
    <source>
        <dbReference type="ARBA" id="ARBA00022771"/>
    </source>
</evidence>
<dbReference type="SUPFAM" id="SSF52096">
    <property type="entry name" value="ClpP/crotonase"/>
    <property type="match status" value="1"/>
</dbReference>
<proteinExistence type="inferred from homology"/>
<dbReference type="Pfam" id="PF01039">
    <property type="entry name" value="Carboxyl_trans"/>
    <property type="match status" value="1"/>
</dbReference>
<reference evidence="7 8" key="1">
    <citation type="journal article" date="2015" name="Genome Announc.">
        <title>Expanding the biotechnology potential of lactobacilli through comparative genomics of 213 strains and associated genera.</title>
        <authorList>
            <person name="Sun Z."/>
            <person name="Harris H.M."/>
            <person name="McCann A."/>
            <person name="Guo C."/>
            <person name="Argimon S."/>
            <person name="Zhang W."/>
            <person name="Yang X."/>
            <person name="Jeffery I.B."/>
            <person name="Cooney J.C."/>
            <person name="Kagawa T.F."/>
            <person name="Liu W."/>
            <person name="Song Y."/>
            <person name="Salvetti E."/>
            <person name="Wrobel A."/>
            <person name="Rasinkangas P."/>
            <person name="Parkhill J."/>
            <person name="Rea M.C."/>
            <person name="O'Sullivan O."/>
            <person name="Ritari J."/>
            <person name="Douillard F.P."/>
            <person name="Paul Ross R."/>
            <person name="Yang R."/>
            <person name="Briner A.E."/>
            <person name="Felis G.E."/>
            <person name="de Vos W.M."/>
            <person name="Barrangou R."/>
            <person name="Klaenhammer T.R."/>
            <person name="Caufield P.W."/>
            <person name="Cui Y."/>
            <person name="Zhang H."/>
            <person name="O'Toole P.W."/>
        </authorList>
    </citation>
    <scope>NUCLEOTIDE SEQUENCE [LARGE SCALE GENOMIC DNA]</scope>
    <source>
        <strain evidence="7 8">DSM 22689</strain>
    </source>
</reference>
<dbReference type="RefSeq" id="WP_035421976.1">
    <property type="nucleotide sequence ID" value="NZ_AYZI01000002.1"/>
</dbReference>
<evidence type="ECO:0000259" key="6">
    <source>
        <dbReference type="PROSITE" id="PS50980"/>
    </source>
</evidence>
<dbReference type="AlphaFoldDB" id="A0A0R2CRF9"/>
<feature type="binding site" evidence="5">
    <location>
        <position position="49"/>
    </location>
    <ligand>
        <name>Zn(2+)</name>
        <dbReference type="ChEBI" id="CHEBI:29105"/>
    </ligand>
</feature>
<comment type="catalytic activity">
    <reaction evidence="5">
        <text>N(6)-carboxybiotinyl-L-lysyl-[protein] + acetyl-CoA = N(6)-biotinyl-L-lysyl-[protein] + malonyl-CoA</text>
        <dbReference type="Rhea" id="RHEA:54728"/>
        <dbReference type="Rhea" id="RHEA-COMP:10505"/>
        <dbReference type="Rhea" id="RHEA-COMP:10506"/>
        <dbReference type="ChEBI" id="CHEBI:57288"/>
        <dbReference type="ChEBI" id="CHEBI:57384"/>
        <dbReference type="ChEBI" id="CHEBI:83144"/>
        <dbReference type="ChEBI" id="CHEBI:83145"/>
        <dbReference type="EC" id="2.1.3.15"/>
    </reaction>
</comment>
<comment type="caution">
    <text evidence="5">Lacks conserved residue(s) required for the propagation of feature annotation.</text>
</comment>
<feature type="domain" description="CoA carboxyltransferase N-terminal" evidence="6">
    <location>
        <begin position="24"/>
        <end position="279"/>
    </location>
</feature>
<feature type="binding site" evidence="5">
    <location>
        <position position="46"/>
    </location>
    <ligand>
        <name>Zn(2+)</name>
        <dbReference type="ChEBI" id="CHEBI:29105"/>
    </ligand>
</feature>
<evidence type="ECO:0000256" key="2">
    <source>
        <dbReference type="ARBA" id="ARBA00022679"/>
    </source>
</evidence>
<comment type="pathway">
    <text evidence="5">Lipid metabolism; malonyl-CoA biosynthesis; malonyl-CoA from acetyl-CoA: step 1/1.</text>
</comment>
<organism evidence="7 8">
    <name type="scientific">Fructilactobacillus florum DSM 22689 = JCM 16035</name>
    <dbReference type="NCBI Taxonomy" id="1423745"/>
    <lineage>
        <taxon>Bacteria</taxon>
        <taxon>Bacillati</taxon>
        <taxon>Bacillota</taxon>
        <taxon>Bacilli</taxon>
        <taxon>Lactobacillales</taxon>
        <taxon>Lactobacillaceae</taxon>
        <taxon>Fructilactobacillus</taxon>
    </lineage>
</organism>
<dbReference type="PROSITE" id="PS50980">
    <property type="entry name" value="COA_CT_NTER"/>
    <property type="match status" value="1"/>
</dbReference>
<dbReference type="PATRIC" id="fig|1423745.4.peg.497"/>
<dbReference type="GO" id="GO:2001295">
    <property type="term" value="P:malonyl-CoA biosynthetic process"/>
    <property type="evidence" value="ECO:0007669"/>
    <property type="project" value="UniProtKB-UniRule"/>
</dbReference>
<comment type="similarity">
    <text evidence="5">Belongs to the AccD/PCCB family.</text>
</comment>
<comment type="function">
    <text evidence="5">Component of the acetyl coenzyme A carboxylase (ACC) complex. Biotin carboxylase (BC) catalyzes the carboxylation of biotin on its carrier protein (BCCP) and then the CO(2) group is transferred by the transcarboxylase to acetyl-CoA to form malonyl-CoA.</text>
</comment>
<dbReference type="GO" id="GO:0005524">
    <property type="term" value="F:ATP binding"/>
    <property type="evidence" value="ECO:0007669"/>
    <property type="project" value="UniProtKB-KW"/>
</dbReference>
<dbReference type="PANTHER" id="PTHR42995:SF5">
    <property type="entry name" value="ACETYL-COENZYME A CARBOXYLASE CARBOXYL TRANSFERASE SUBUNIT BETA, CHLOROPLASTIC"/>
    <property type="match status" value="1"/>
</dbReference>
<dbReference type="Gene3D" id="3.90.226.10">
    <property type="entry name" value="2-enoyl-CoA Hydratase, Chain A, domain 1"/>
    <property type="match status" value="1"/>
</dbReference>
<keyword evidence="5" id="KW-0862">Zinc</keyword>
<keyword evidence="3 5" id="KW-0863">Zinc-finger</keyword>
<dbReference type="PRINTS" id="PR01070">
    <property type="entry name" value="ACCCTRFRASEB"/>
</dbReference>
<dbReference type="GO" id="GO:0008270">
    <property type="term" value="F:zinc ion binding"/>
    <property type="evidence" value="ECO:0007669"/>
    <property type="project" value="UniProtKB-UniRule"/>
</dbReference>
<evidence type="ECO:0000256" key="4">
    <source>
        <dbReference type="ARBA" id="ARBA00023098"/>
    </source>
</evidence>
<gene>
    <name evidence="5" type="primary">accD</name>
    <name evidence="7" type="ORF">FC87_GL000473</name>
</gene>
<dbReference type="GO" id="GO:0006633">
    <property type="term" value="P:fatty acid biosynthetic process"/>
    <property type="evidence" value="ECO:0007669"/>
    <property type="project" value="UniProtKB-KW"/>
</dbReference>
<dbReference type="InterPro" id="IPR029045">
    <property type="entry name" value="ClpP/crotonase-like_dom_sf"/>
</dbReference>
<comment type="subunit">
    <text evidence="5">Acetyl-CoA carboxylase is a heterohexamer composed of biotin carboxyl carrier protein (AccB), biotin carboxylase (AccC) and two subunits each of ACCase subunit alpha (AccA) and ACCase subunit beta (AccD).</text>
</comment>
<dbReference type="UniPathway" id="UPA00655">
    <property type="reaction ID" value="UER00711"/>
</dbReference>
<dbReference type="STRING" id="1423745.GCA_001311215_00944"/>
<keyword evidence="5" id="KW-0479">Metal-binding</keyword>
<dbReference type="GO" id="GO:0016743">
    <property type="term" value="F:carboxyl- or carbamoyltransferase activity"/>
    <property type="evidence" value="ECO:0007669"/>
    <property type="project" value="UniProtKB-UniRule"/>
</dbReference>
<dbReference type="GO" id="GO:0009317">
    <property type="term" value="C:acetyl-CoA carboxylase complex"/>
    <property type="evidence" value="ECO:0007669"/>
    <property type="project" value="InterPro"/>
</dbReference>
<protein>
    <recommendedName>
        <fullName evidence="5">Acetyl-coenzyme A carboxylase carboxyl transferase subunit beta</fullName>
        <shortName evidence="5">ACCase subunit beta</shortName>
        <shortName evidence="5">Acetyl-CoA carboxylase carboxyltransferase subunit beta</shortName>
        <ecNumber evidence="5">2.1.3.15</ecNumber>
    </recommendedName>
</protein>
<accession>A0A0R2CRF9</accession>
<comment type="caution">
    <text evidence="7">The sequence shown here is derived from an EMBL/GenBank/DDBJ whole genome shotgun (WGS) entry which is preliminary data.</text>
</comment>
<evidence type="ECO:0000256" key="1">
    <source>
        <dbReference type="ARBA" id="ARBA00022516"/>
    </source>
</evidence>
<name>A0A0R2CRF9_9LACO</name>
<feature type="binding site" evidence="5">
    <location>
        <position position="31"/>
    </location>
    <ligand>
        <name>Zn(2+)</name>
        <dbReference type="ChEBI" id="CHEBI:29105"/>
    </ligand>
</feature>
<dbReference type="EC" id="2.1.3.15" evidence="5"/>
<evidence type="ECO:0000256" key="5">
    <source>
        <dbReference type="HAMAP-Rule" id="MF_01395"/>
    </source>
</evidence>
<dbReference type="PANTHER" id="PTHR42995">
    <property type="entry name" value="ACETYL-COENZYME A CARBOXYLASE CARBOXYL TRANSFERASE SUBUNIT BETA, CHLOROPLASTIC"/>
    <property type="match status" value="1"/>
</dbReference>
<dbReference type="InterPro" id="IPR034733">
    <property type="entry name" value="AcCoA_carboxyl_beta"/>
</dbReference>
<keyword evidence="4 5" id="KW-0443">Lipid metabolism</keyword>
<feature type="binding site" evidence="5">
    <location>
        <position position="28"/>
    </location>
    <ligand>
        <name>Zn(2+)</name>
        <dbReference type="ChEBI" id="CHEBI:29105"/>
    </ligand>
</feature>
<keyword evidence="1 5" id="KW-0444">Lipid biosynthesis</keyword>
<dbReference type="InterPro" id="IPR011762">
    <property type="entry name" value="COA_CT_N"/>
</dbReference>
<keyword evidence="5" id="KW-0276">Fatty acid metabolism</keyword>
<keyword evidence="5" id="KW-0067">ATP-binding</keyword>
<comment type="subcellular location">
    <subcellularLocation>
        <location evidence="5">Cytoplasm</location>
    </subcellularLocation>
</comment>
<keyword evidence="5" id="KW-0547">Nucleotide-binding</keyword>
<evidence type="ECO:0000313" key="8">
    <source>
        <dbReference type="Proteomes" id="UP000051586"/>
    </source>
</evidence>
<sequence length="279" mass="31034">MTEDNQSQPTREELQHRMDQIPDVWVKCPFCGKTIYKQQLGQFKECPNCNYAFRLGAQDRIALLCSDFTPLNRNLKVGSRFSEKHYQAKLQQAQATTGLNEAVLTGIGTIDTHRVAIGVMDWRFIMGSLGTVTGELIAQLFETATQQHLPVILFTASGGARMQEGINSLMQMAKVATTIAEHSKQGGLYISYLCDPTTGGVTASFAMEGDLLLSEPHALIGFAGRRVIERTIQQRPPRDFQRAETLLHNGFLDAIVRRSEMKTTLSRILTMHESGVSND</sequence>
<keyword evidence="5" id="KW-0963">Cytoplasm</keyword>